<feature type="region of interest" description="Disordered" evidence="1">
    <location>
        <begin position="281"/>
        <end position="304"/>
    </location>
</feature>
<evidence type="ECO:0000256" key="1">
    <source>
        <dbReference type="SAM" id="MobiDB-lite"/>
    </source>
</evidence>
<evidence type="ECO:0000313" key="3">
    <source>
        <dbReference type="Proteomes" id="UP000479000"/>
    </source>
</evidence>
<organism evidence="2 3">
    <name type="scientific">Nesidiocoris tenuis</name>
    <dbReference type="NCBI Taxonomy" id="355587"/>
    <lineage>
        <taxon>Eukaryota</taxon>
        <taxon>Metazoa</taxon>
        <taxon>Ecdysozoa</taxon>
        <taxon>Arthropoda</taxon>
        <taxon>Hexapoda</taxon>
        <taxon>Insecta</taxon>
        <taxon>Pterygota</taxon>
        <taxon>Neoptera</taxon>
        <taxon>Paraneoptera</taxon>
        <taxon>Hemiptera</taxon>
        <taxon>Heteroptera</taxon>
        <taxon>Panheteroptera</taxon>
        <taxon>Cimicomorpha</taxon>
        <taxon>Miridae</taxon>
        <taxon>Dicyphina</taxon>
        <taxon>Nesidiocoris</taxon>
    </lineage>
</organism>
<dbReference type="AlphaFoldDB" id="A0A6H5GHU4"/>
<feature type="non-terminal residue" evidence="2">
    <location>
        <position position="1"/>
    </location>
</feature>
<keyword evidence="3" id="KW-1185">Reference proteome</keyword>
<protein>
    <submittedName>
        <fullName evidence="2">Uncharacterized protein</fullName>
    </submittedName>
</protein>
<dbReference type="EMBL" id="CADCXU010013404">
    <property type="protein sequence ID" value="CAB0003264.1"/>
    <property type="molecule type" value="Genomic_DNA"/>
</dbReference>
<sequence>NVYGRPIEKEISKIIDCLDLNDLALIDGNDDLHLKAKDILKILVYYKILNRKAEQLALLSCSPEKNLSLRNYFFDHSRRQIRLPVVDRQCIIQTCQVERHLPNLVIIVLRAVEESAVHQLEWFHLSWHVISPMPHWNAFERGEQWPELEGVYAGAAIDSKLRPGTVSNDETAWFRLLCIGSVHSHQTASLFHFGKRTEKRQVKPLPPHLKGLLLTRVFILRCWRLCSTNNEVERAAKFCFNYTKEAVLGDIKGRFITPYVKSFVFVCPQVEWVKQQEVKKRTKRDWPPSELSTASPQQQSQQQQLLTRPMFPDPLYPQQCLALNQRPKKTKILPVYLRLADHVRRTIRCTFHRPDSRPSKTFLQDFFSRKTSHLIIAQLASSGKGLSTRFS</sequence>
<gene>
    <name evidence="2" type="ORF">NTEN_LOCUS8853</name>
</gene>
<reference evidence="2 3" key="1">
    <citation type="submission" date="2020-02" db="EMBL/GenBank/DDBJ databases">
        <authorList>
            <person name="Ferguson B K."/>
        </authorList>
    </citation>
    <scope>NUCLEOTIDE SEQUENCE [LARGE SCALE GENOMIC DNA]</scope>
</reference>
<dbReference type="Proteomes" id="UP000479000">
    <property type="component" value="Unassembled WGS sequence"/>
</dbReference>
<proteinExistence type="predicted"/>
<evidence type="ECO:0000313" key="2">
    <source>
        <dbReference type="EMBL" id="CAB0003264.1"/>
    </source>
</evidence>
<accession>A0A6H5GHU4</accession>
<name>A0A6H5GHU4_9HEMI</name>